<dbReference type="PIRSF" id="PIRSF006692">
    <property type="entry name" value="TF_HTH_AF0396_prd"/>
    <property type="match status" value="1"/>
</dbReference>
<reference evidence="2 3" key="1">
    <citation type="journal article" date="2006" name="Science">
        <title>Genome of rice cluster I archaea -- the key methane producers in the rice rhizosphere.</title>
        <authorList>
            <person name="Erkel C."/>
            <person name="Kube M."/>
            <person name="Reinhardt R."/>
            <person name="Liesack W."/>
        </authorList>
    </citation>
    <scope>NUCLEOTIDE SEQUENCE [LARGE SCALE GENOMIC DNA]</scope>
    <source>
        <strain evidence="3">DSM 22066 / NBRC 105507 / MRE50</strain>
    </source>
</reference>
<dbReference type="Pfam" id="PF08350">
    <property type="entry name" value="FilR1_middle"/>
    <property type="match status" value="1"/>
</dbReference>
<feature type="domain" description="Methanogenesis regulatory protein FilR1 middle" evidence="1">
    <location>
        <begin position="107"/>
        <end position="233"/>
    </location>
</feature>
<dbReference type="InterPro" id="IPR013561">
    <property type="entry name" value="FilR1_middle_dom"/>
</dbReference>
<dbReference type="SUPFAM" id="SSF46785">
    <property type="entry name" value="Winged helix' DNA-binding domain"/>
    <property type="match status" value="1"/>
</dbReference>
<evidence type="ECO:0000313" key="3">
    <source>
        <dbReference type="Proteomes" id="UP000000663"/>
    </source>
</evidence>
<evidence type="ECO:0000259" key="1">
    <source>
        <dbReference type="Pfam" id="PF08350"/>
    </source>
</evidence>
<name>Q0W6R9_METAR</name>
<dbReference type="GeneID" id="5144763"/>
<dbReference type="Proteomes" id="UP000000663">
    <property type="component" value="Chromosome"/>
</dbReference>
<dbReference type="eggNOG" id="arCOG04362">
    <property type="taxonomic scope" value="Archaea"/>
</dbReference>
<dbReference type="AlphaFoldDB" id="Q0W6R9"/>
<accession>Q0W6R9</accession>
<gene>
    <name evidence="2" type="ORF">RCIX496</name>
</gene>
<proteinExistence type="predicted"/>
<keyword evidence="3" id="KW-1185">Reference proteome</keyword>
<dbReference type="InterPro" id="IPR016490">
    <property type="entry name" value="Tscrpt_reg_HTH_AF0396-typ3"/>
</dbReference>
<evidence type="ECO:0000313" key="2">
    <source>
        <dbReference type="EMBL" id="CAJ35924.1"/>
    </source>
</evidence>
<dbReference type="InterPro" id="IPR036390">
    <property type="entry name" value="WH_DNA-bd_sf"/>
</dbReference>
<dbReference type="EMBL" id="AM114193">
    <property type="protein sequence ID" value="CAJ35924.1"/>
    <property type="molecule type" value="Genomic_DNA"/>
</dbReference>
<protein>
    <recommendedName>
        <fullName evidence="1">Methanogenesis regulatory protein FilR1 middle domain-containing protein</fullName>
    </recommendedName>
</protein>
<organism evidence="2 3">
    <name type="scientific">Methanocella arvoryzae (strain DSM 22066 / NBRC 105507 / MRE50)</name>
    <dbReference type="NCBI Taxonomy" id="351160"/>
    <lineage>
        <taxon>Archaea</taxon>
        <taxon>Methanobacteriati</taxon>
        <taxon>Methanobacteriota</taxon>
        <taxon>Stenosarchaea group</taxon>
        <taxon>Methanomicrobia</taxon>
        <taxon>Methanocellales</taxon>
        <taxon>Methanocellaceae</taxon>
        <taxon>Methanocella</taxon>
    </lineage>
</organism>
<sequence>MKTAEGPVSLAEIKEHFNITSANAIPRLKDLAELNLVVKEDGKYCLTTTGLILAKRLRSMDSLAQILVKGDQFLNGHDLSPIPDKLVERIDELGDCSVISNEMENITATHGQIYNRLPNSKHIVGISPVLTQVYPKIYLAQAMRGIPVSLVVTEKVFNRIEDEYPDFLKSYLSYHNAKMYAVEDAKLALVVTNDFLSMYLYNKGGTLNIMNSIITFDESATKWGAELFAEYLARAREIHG</sequence>
<dbReference type="KEGG" id="rci:RCIX496"/>
<dbReference type="RefSeq" id="WP_012036580.1">
    <property type="nucleotide sequence ID" value="NC_009464.1"/>
</dbReference>
<dbReference type="OrthoDB" id="11410at2157"/>